<evidence type="ECO:0000313" key="3">
    <source>
        <dbReference type="EMBL" id="CAF1346331.1"/>
    </source>
</evidence>
<protein>
    <submittedName>
        <fullName evidence="3">Uncharacterized protein</fullName>
    </submittedName>
</protein>
<reference evidence="3" key="1">
    <citation type="submission" date="2021-02" db="EMBL/GenBank/DDBJ databases">
        <authorList>
            <person name="Nowell W R."/>
        </authorList>
    </citation>
    <scope>NUCLEOTIDE SEQUENCE</scope>
</reference>
<accession>A0A815H2K0</accession>
<proteinExistence type="predicted"/>
<dbReference type="Proteomes" id="UP000663832">
    <property type="component" value="Unassembled WGS sequence"/>
</dbReference>
<organism evidence="3 4">
    <name type="scientific">Adineta steineri</name>
    <dbReference type="NCBI Taxonomy" id="433720"/>
    <lineage>
        <taxon>Eukaryota</taxon>
        <taxon>Metazoa</taxon>
        <taxon>Spiralia</taxon>
        <taxon>Gnathifera</taxon>
        <taxon>Rotifera</taxon>
        <taxon>Eurotatoria</taxon>
        <taxon>Bdelloidea</taxon>
        <taxon>Adinetida</taxon>
        <taxon>Adinetidae</taxon>
        <taxon>Adineta</taxon>
    </lineage>
</organism>
<evidence type="ECO:0000256" key="1">
    <source>
        <dbReference type="SAM" id="SignalP"/>
    </source>
</evidence>
<dbReference type="Proteomes" id="UP000663877">
    <property type="component" value="Unassembled WGS sequence"/>
</dbReference>
<evidence type="ECO:0000313" key="2">
    <source>
        <dbReference type="EMBL" id="CAF0746458.1"/>
    </source>
</evidence>
<comment type="caution">
    <text evidence="3">The sequence shown here is derived from an EMBL/GenBank/DDBJ whole genome shotgun (WGS) entry which is preliminary data.</text>
</comment>
<dbReference type="EMBL" id="CAJNOI010000005">
    <property type="protein sequence ID" value="CAF0746458.1"/>
    <property type="molecule type" value="Genomic_DNA"/>
</dbReference>
<keyword evidence="1" id="KW-0732">Signal</keyword>
<name>A0A815H2K0_9BILA</name>
<dbReference type="EMBL" id="CAJNOM010000311">
    <property type="protein sequence ID" value="CAF1346331.1"/>
    <property type="molecule type" value="Genomic_DNA"/>
</dbReference>
<feature type="signal peptide" evidence="1">
    <location>
        <begin position="1"/>
        <end position="18"/>
    </location>
</feature>
<gene>
    <name evidence="2" type="ORF">BJG266_LOCUS2172</name>
    <name evidence="3" type="ORF">QVE165_LOCUS33728</name>
</gene>
<dbReference type="OrthoDB" id="10050629at2759"/>
<feature type="chain" id="PRO_5036411655" evidence="1">
    <location>
        <begin position="19"/>
        <end position="162"/>
    </location>
</feature>
<sequence>MFTSYIIIFSIISGLVLTKPIQEKVTDDIDVQDRTISQAFQQADMVLNRYSYLMKSDTDQLVHAMLLVLINNPTSFPYIPHRALSIVMKNVAQKLGQDDVDILTKPFLLSIEELASNKFKQIPSSSSSSSPPSSYELTDDVKIQIEDALDKFIQDQENTSHM</sequence>
<dbReference type="AlphaFoldDB" id="A0A815H2K0"/>
<keyword evidence="4" id="KW-1185">Reference proteome</keyword>
<evidence type="ECO:0000313" key="4">
    <source>
        <dbReference type="Proteomes" id="UP000663832"/>
    </source>
</evidence>